<evidence type="ECO:0000256" key="6">
    <source>
        <dbReference type="HAMAP-Rule" id="MF_01915"/>
    </source>
</evidence>
<protein>
    <recommendedName>
        <fullName evidence="6">Lipopolysaccharide export system protein LptC</fullName>
    </recommendedName>
</protein>
<keyword evidence="8" id="KW-1185">Reference proteome</keyword>
<dbReference type="OrthoDB" id="6194582at2"/>
<dbReference type="HAMAP" id="MF_01915">
    <property type="entry name" value="LPS_assembly_LptC"/>
    <property type="match status" value="1"/>
</dbReference>
<keyword evidence="1 6" id="KW-1003">Cell membrane</keyword>
<dbReference type="Proteomes" id="UP000000238">
    <property type="component" value="Chromosome"/>
</dbReference>
<name>Q2SBI4_HAHCH</name>
<proteinExistence type="inferred from homology"/>
<keyword evidence="3 6" id="KW-0812">Transmembrane</keyword>
<evidence type="ECO:0000256" key="5">
    <source>
        <dbReference type="ARBA" id="ARBA00023136"/>
    </source>
</evidence>
<keyword evidence="4 6" id="KW-1133">Transmembrane helix</keyword>
<evidence type="ECO:0000256" key="1">
    <source>
        <dbReference type="ARBA" id="ARBA00022475"/>
    </source>
</evidence>
<dbReference type="GO" id="GO:0005886">
    <property type="term" value="C:plasma membrane"/>
    <property type="evidence" value="ECO:0007669"/>
    <property type="project" value="UniProtKB-SubCell"/>
</dbReference>
<comment type="subcellular location">
    <subcellularLocation>
        <location evidence="6">Cell inner membrane</location>
        <topology evidence="6">Single-pass membrane protein</topology>
    </subcellularLocation>
</comment>
<dbReference type="AlphaFoldDB" id="Q2SBI4"/>
<evidence type="ECO:0000313" key="7">
    <source>
        <dbReference type="EMBL" id="ABC31990.1"/>
    </source>
</evidence>
<dbReference type="Gene3D" id="2.60.450.10">
    <property type="entry name" value="Lipopolysaccharide (LPS) transport protein A like domain"/>
    <property type="match status" value="1"/>
</dbReference>
<dbReference type="GO" id="GO:0017089">
    <property type="term" value="F:glycolipid transfer activity"/>
    <property type="evidence" value="ECO:0007669"/>
    <property type="project" value="TreeGrafter"/>
</dbReference>
<sequence length="192" mass="21570">MTELLRQYSKWLYAALAAILVIYLAAYQDEANVPFFEEEQLLKDEPDAFVINAVYTTYNKEGVLTSRLQSQLAKHYPDTDTGVLTRPNLEIFQQGEKSWHVESLEGELLIKQDTLKLRGDVEVNGASDDGAPILMQTQALDYNNKSRFISTDQPVKITSNINQLTAVGMEADIDKKLIVLLSQVTGVYAQPK</sequence>
<evidence type="ECO:0000256" key="3">
    <source>
        <dbReference type="ARBA" id="ARBA00022692"/>
    </source>
</evidence>
<reference evidence="7 8" key="1">
    <citation type="journal article" date="2005" name="Nucleic Acids Res.">
        <title>Genomic blueprint of Hahella chejuensis, a marine microbe producing an algicidal agent.</title>
        <authorList>
            <person name="Jeong H."/>
            <person name="Yim J.H."/>
            <person name="Lee C."/>
            <person name="Choi S.-H."/>
            <person name="Park Y.K."/>
            <person name="Yoon S.H."/>
            <person name="Hur C.-G."/>
            <person name="Kang H.-Y."/>
            <person name="Kim D."/>
            <person name="Lee H.H."/>
            <person name="Park K.H."/>
            <person name="Park S.-H."/>
            <person name="Park H.-S."/>
            <person name="Lee H.K."/>
            <person name="Oh T.K."/>
            <person name="Kim J.F."/>
        </authorList>
    </citation>
    <scope>NUCLEOTIDE SEQUENCE [LARGE SCALE GENOMIC DNA]</scope>
    <source>
        <strain evidence="7 8">KCTC 2396</strain>
    </source>
</reference>
<dbReference type="PANTHER" id="PTHR37481">
    <property type="entry name" value="LIPOPOLYSACCHARIDE EXPORT SYSTEM PROTEIN LPTC"/>
    <property type="match status" value="1"/>
</dbReference>
<dbReference type="STRING" id="349521.HCH_05317"/>
<dbReference type="EMBL" id="CP000155">
    <property type="protein sequence ID" value="ABC31990.1"/>
    <property type="molecule type" value="Genomic_DNA"/>
</dbReference>
<dbReference type="PANTHER" id="PTHR37481:SF1">
    <property type="entry name" value="LIPOPOLYSACCHARIDE EXPORT SYSTEM PROTEIN LPTC"/>
    <property type="match status" value="1"/>
</dbReference>
<dbReference type="HOGENOM" id="CLU_1388781_0_0_6"/>
<dbReference type="KEGG" id="hch:HCH_05317"/>
<evidence type="ECO:0000256" key="2">
    <source>
        <dbReference type="ARBA" id="ARBA00022519"/>
    </source>
</evidence>
<evidence type="ECO:0000256" key="4">
    <source>
        <dbReference type="ARBA" id="ARBA00022989"/>
    </source>
</evidence>
<evidence type="ECO:0000313" key="8">
    <source>
        <dbReference type="Proteomes" id="UP000000238"/>
    </source>
</evidence>
<dbReference type="RefSeq" id="WP_011399054.1">
    <property type="nucleotide sequence ID" value="NC_007645.1"/>
</dbReference>
<gene>
    <name evidence="6" type="primary">lptC</name>
    <name evidence="7" type="ordered locus">HCH_05317</name>
</gene>
<dbReference type="GO" id="GO:0030288">
    <property type="term" value="C:outer membrane-bounded periplasmic space"/>
    <property type="evidence" value="ECO:0007669"/>
    <property type="project" value="TreeGrafter"/>
</dbReference>
<dbReference type="eggNOG" id="COG3117">
    <property type="taxonomic scope" value="Bacteria"/>
</dbReference>
<accession>Q2SBI4</accession>
<comment type="subunit">
    <text evidence="6">Component of the lipopolysaccharide transport and assembly complex. Interacts with LptA and the LptBFG transporter complex.</text>
</comment>
<keyword evidence="2 6" id="KW-0997">Cell inner membrane</keyword>
<comment type="similarity">
    <text evidence="6">Belongs to the LptC family.</text>
</comment>
<dbReference type="GO" id="GO:0015221">
    <property type="term" value="F:lipopolysaccharide transmembrane transporter activity"/>
    <property type="evidence" value="ECO:0007669"/>
    <property type="project" value="InterPro"/>
</dbReference>
<dbReference type="Pfam" id="PF06835">
    <property type="entry name" value="LptC"/>
    <property type="match status" value="1"/>
</dbReference>
<dbReference type="InterPro" id="IPR052363">
    <property type="entry name" value="LPS_export_LptC"/>
</dbReference>
<dbReference type="InterPro" id="IPR026265">
    <property type="entry name" value="LptC"/>
</dbReference>
<dbReference type="GO" id="GO:0043165">
    <property type="term" value="P:Gram-negative-bacterium-type cell outer membrane assembly"/>
    <property type="evidence" value="ECO:0007669"/>
    <property type="project" value="UniProtKB-UniRule"/>
</dbReference>
<dbReference type="InterPro" id="IPR010664">
    <property type="entry name" value="LipoPS_assembly_LptC-rel"/>
</dbReference>
<keyword evidence="5 6" id="KW-0472">Membrane</keyword>
<comment type="function">
    <text evidence="6">Involved in the assembly of lipopolysaccharide (LPS). Required for the translocation of LPS from the inner membrane to the outer membrane. Facilitates the transfer of LPS from the inner membrane to the periplasmic protein LptA. Could be a docking site for LptA.</text>
</comment>
<dbReference type="NCBIfam" id="TIGR04409">
    <property type="entry name" value="LptC_YrbK"/>
    <property type="match status" value="1"/>
</dbReference>
<organism evidence="7 8">
    <name type="scientific">Hahella chejuensis (strain KCTC 2396)</name>
    <dbReference type="NCBI Taxonomy" id="349521"/>
    <lineage>
        <taxon>Bacteria</taxon>
        <taxon>Pseudomonadati</taxon>
        <taxon>Pseudomonadota</taxon>
        <taxon>Gammaproteobacteria</taxon>
        <taxon>Oceanospirillales</taxon>
        <taxon>Hahellaceae</taxon>
        <taxon>Hahella</taxon>
    </lineage>
</organism>